<proteinExistence type="predicted"/>
<evidence type="ECO:0000313" key="1">
    <source>
        <dbReference type="EMBL" id="EQD45222.1"/>
    </source>
</evidence>
<sequence>MLALGACGIVLAHGEKMWNRNLSTLSPISREDQQFDLQLRNDLGSTDLRFMLVFTAASEEQALQGAERAGTVLRELVRDREIAGFNSPAFALPSHALQRTRQQDIPPAEELRLRLQQALHGLPVAINKLHGFLTDLQAARTRPLLQRADLDGTSAALLADSLLIRRTADILVLMPLRPVNDTLDIPRVEAALQSAQLAHPVVIDLLEESTLLFENYRHEILLQSGLG</sequence>
<feature type="non-terminal residue" evidence="1">
    <location>
        <position position="227"/>
    </location>
</feature>
<keyword evidence="1" id="KW-0812">Transmembrane</keyword>
<keyword evidence="1" id="KW-0472">Membrane</keyword>
<accession>T0ZL77</accession>
<comment type="caution">
    <text evidence="1">The sequence shown here is derived from an EMBL/GenBank/DDBJ whole genome shotgun (WGS) entry which is preliminary data.</text>
</comment>
<organism evidence="1">
    <name type="scientific">mine drainage metagenome</name>
    <dbReference type="NCBI Taxonomy" id="410659"/>
    <lineage>
        <taxon>unclassified sequences</taxon>
        <taxon>metagenomes</taxon>
        <taxon>ecological metagenomes</taxon>
    </lineage>
</organism>
<reference evidence="1" key="2">
    <citation type="journal article" date="2014" name="ISME J.">
        <title>Microbial stratification in low pH oxic and suboxic macroscopic growths along an acid mine drainage.</title>
        <authorList>
            <person name="Mendez-Garcia C."/>
            <person name="Mesa V."/>
            <person name="Sprenger R.R."/>
            <person name="Richter M."/>
            <person name="Diez M.S."/>
            <person name="Solano J."/>
            <person name="Bargiela R."/>
            <person name="Golyshina O.V."/>
            <person name="Manteca A."/>
            <person name="Ramos J.L."/>
            <person name="Gallego J.R."/>
            <person name="Llorente I."/>
            <person name="Martins Dos Santos V.A."/>
            <person name="Jensen O.N."/>
            <person name="Pelaez A.I."/>
            <person name="Sanchez J."/>
            <person name="Ferrer M."/>
        </authorList>
    </citation>
    <scope>NUCLEOTIDE SEQUENCE</scope>
</reference>
<protein>
    <submittedName>
        <fullName evidence="1">Exporter, TRANSMEMBRANE PROTEIN</fullName>
    </submittedName>
</protein>
<gene>
    <name evidence="1" type="ORF">B1A_14898</name>
</gene>
<reference evidence="1" key="1">
    <citation type="submission" date="2013-08" db="EMBL/GenBank/DDBJ databases">
        <authorList>
            <person name="Mendez C."/>
            <person name="Richter M."/>
            <person name="Ferrer M."/>
            <person name="Sanchez J."/>
        </authorList>
    </citation>
    <scope>NUCLEOTIDE SEQUENCE</scope>
</reference>
<dbReference type="AlphaFoldDB" id="T0ZL77"/>
<dbReference type="EMBL" id="AUZX01010948">
    <property type="protein sequence ID" value="EQD45222.1"/>
    <property type="molecule type" value="Genomic_DNA"/>
</dbReference>
<name>T0ZL77_9ZZZZ</name>